<evidence type="ECO:0000313" key="1">
    <source>
        <dbReference type="EMBL" id="GIM74125.1"/>
    </source>
</evidence>
<protein>
    <submittedName>
        <fullName evidence="1">Uncharacterized protein</fullName>
    </submittedName>
</protein>
<accession>A0A919VSS0</accession>
<keyword evidence="2" id="KW-1185">Reference proteome</keyword>
<dbReference type="AlphaFoldDB" id="A0A919VSS0"/>
<proteinExistence type="predicted"/>
<sequence length="114" mass="12821">MTEPAFSYRTILKSDDSGLITSIVVHRIQVTGPLEAILWSVPRKAWIYAPALAVRFLFDDQYRERTQSLDRIAAERIAHDVLATELPSEETLRAMCEEGKRMGWDYGPPRGGGG</sequence>
<reference evidence="1" key="1">
    <citation type="submission" date="2021-03" db="EMBL/GenBank/DDBJ databases">
        <title>Whole genome shotgun sequence of Actinoplanes consettensis NBRC 14913.</title>
        <authorList>
            <person name="Komaki H."/>
            <person name="Tamura T."/>
        </authorList>
    </citation>
    <scope>NUCLEOTIDE SEQUENCE</scope>
    <source>
        <strain evidence="1">NBRC 14913</strain>
    </source>
</reference>
<comment type="caution">
    <text evidence="1">The sequence shown here is derived from an EMBL/GenBank/DDBJ whole genome shotgun (WGS) entry which is preliminary data.</text>
</comment>
<evidence type="ECO:0000313" key="2">
    <source>
        <dbReference type="Proteomes" id="UP000680865"/>
    </source>
</evidence>
<dbReference type="EMBL" id="BOQP01000018">
    <property type="protein sequence ID" value="GIM74125.1"/>
    <property type="molecule type" value="Genomic_DNA"/>
</dbReference>
<gene>
    <name evidence="1" type="ORF">Aco04nite_38760</name>
</gene>
<organism evidence="1 2">
    <name type="scientific">Winogradskya consettensis</name>
    <dbReference type="NCBI Taxonomy" id="113560"/>
    <lineage>
        <taxon>Bacteria</taxon>
        <taxon>Bacillati</taxon>
        <taxon>Actinomycetota</taxon>
        <taxon>Actinomycetes</taxon>
        <taxon>Micromonosporales</taxon>
        <taxon>Micromonosporaceae</taxon>
        <taxon>Winogradskya</taxon>
    </lineage>
</organism>
<name>A0A919VSS0_9ACTN</name>
<dbReference type="Proteomes" id="UP000680865">
    <property type="component" value="Unassembled WGS sequence"/>
</dbReference>